<dbReference type="InterPro" id="IPR012309">
    <property type="entry name" value="DNA_ligase_ATP-dep_C"/>
</dbReference>
<feature type="domain" description="ATP-dependent DNA ligase family profile" evidence="7">
    <location>
        <begin position="480"/>
        <end position="623"/>
    </location>
</feature>
<feature type="compositionally biased region" description="Basic and acidic residues" evidence="6">
    <location>
        <begin position="646"/>
        <end position="658"/>
    </location>
</feature>
<protein>
    <recommendedName>
        <fullName evidence="1">DNA ligase (ATP)</fullName>
        <ecNumber evidence="1">6.5.1.1</ecNumber>
    </recommendedName>
</protein>
<feature type="region of interest" description="Disordered" evidence="6">
    <location>
        <begin position="646"/>
        <end position="667"/>
    </location>
</feature>
<feature type="region of interest" description="Disordered" evidence="6">
    <location>
        <begin position="1"/>
        <end position="22"/>
    </location>
</feature>
<reference evidence="8 9" key="1">
    <citation type="submission" date="2018-03" db="EMBL/GenBank/DDBJ databases">
        <title>Genomic Encyclopedia of Archaeal and Bacterial Type Strains, Phase II (KMG-II): from individual species to whole genera.</title>
        <authorList>
            <person name="Goeker M."/>
        </authorList>
    </citation>
    <scope>NUCLEOTIDE SEQUENCE [LARGE SCALE GENOMIC DNA]</scope>
    <source>
        <strain evidence="8 9">ATCC BAA-1496</strain>
    </source>
</reference>
<dbReference type="Pfam" id="PF04679">
    <property type="entry name" value="DNA_ligase_A_C"/>
    <property type="match status" value="1"/>
</dbReference>
<name>A0A2T0U9U3_9MICO</name>
<comment type="similarity">
    <text evidence="4">In the C-terminal section; belongs to the ATP-dependent DNA ligase family.</text>
</comment>
<dbReference type="InterPro" id="IPR044117">
    <property type="entry name" value="OBF_LigC-like"/>
</dbReference>
<dbReference type="SUPFAM" id="SSF56091">
    <property type="entry name" value="DNA ligase/mRNA capping enzyme, catalytic domain"/>
    <property type="match status" value="1"/>
</dbReference>
<dbReference type="EC" id="6.5.1.1" evidence="1"/>
<comment type="catalytic activity">
    <reaction evidence="3">
        <text>ATP + (deoxyribonucleotide)n-3'-hydroxyl + 5'-phospho-(deoxyribonucleotide)m = (deoxyribonucleotide)n+m + AMP + diphosphate.</text>
        <dbReference type="EC" id="6.5.1.1"/>
    </reaction>
</comment>
<dbReference type="PANTHER" id="PTHR42705:SF3">
    <property type="entry name" value="ATP-DEPENDENT DNA LIGASE"/>
    <property type="match status" value="1"/>
</dbReference>
<dbReference type="PANTHER" id="PTHR42705">
    <property type="entry name" value="BIFUNCTIONAL NON-HOMOLOGOUS END JOINING PROTEIN LIGD"/>
    <property type="match status" value="1"/>
</dbReference>
<dbReference type="InterPro" id="IPR012340">
    <property type="entry name" value="NA-bd_OB-fold"/>
</dbReference>
<evidence type="ECO:0000256" key="4">
    <source>
        <dbReference type="ARBA" id="ARBA00049981"/>
    </source>
</evidence>
<dbReference type="InterPro" id="IPR052171">
    <property type="entry name" value="NHEJ_LigD"/>
</dbReference>
<gene>
    <name evidence="8" type="ORF">BCF74_12410</name>
</gene>
<keyword evidence="9" id="KW-1185">Reference proteome</keyword>
<evidence type="ECO:0000313" key="9">
    <source>
        <dbReference type="Proteomes" id="UP000237822"/>
    </source>
</evidence>
<dbReference type="Proteomes" id="UP000237822">
    <property type="component" value="Unassembled WGS sequence"/>
</dbReference>
<accession>A0A2T0U9U3</accession>
<dbReference type="Gene3D" id="3.30.470.30">
    <property type="entry name" value="DNA ligase/mRNA capping enzyme"/>
    <property type="match status" value="1"/>
</dbReference>
<dbReference type="CDD" id="cd04865">
    <property type="entry name" value="LigD_Pol_like_2"/>
    <property type="match status" value="1"/>
</dbReference>
<dbReference type="CDD" id="cd07970">
    <property type="entry name" value="OBF_DNA_ligase_LigC"/>
    <property type="match status" value="1"/>
</dbReference>
<dbReference type="InterPro" id="IPR044119">
    <property type="entry name" value="Adenylation_LigC-like"/>
</dbReference>
<dbReference type="InterPro" id="IPR014145">
    <property type="entry name" value="LigD_pol_dom"/>
</dbReference>
<feature type="region of interest" description="Disordered" evidence="6">
    <location>
        <begin position="320"/>
        <end position="349"/>
    </location>
</feature>
<dbReference type="GO" id="GO:0003910">
    <property type="term" value="F:DNA ligase (ATP) activity"/>
    <property type="evidence" value="ECO:0007669"/>
    <property type="project" value="UniProtKB-EC"/>
</dbReference>
<evidence type="ECO:0000256" key="2">
    <source>
        <dbReference type="ARBA" id="ARBA00022598"/>
    </source>
</evidence>
<dbReference type="Gene3D" id="3.90.920.10">
    <property type="entry name" value="DNA primase, PRIM domain"/>
    <property type="match status" value="1"/>
</dbReference>
<feature type="compositionally biased region" description="Pro residues" evidence="6">
    <location>
        <begin position="324"/>
        <end position="336"/>
    </location>
</feature>
<dbReference type="SUPFAM" id="SSF50249">
    <property type="entry name" value="Nucleic acid-binding proteins"/>
    <property type="match status" value="1"/>
</dbReference>
<evidence type="ECO:0000256" key="1">
    <source>
        <dbReference type="ARBA" id="ARBA00012727"/>
    </source>
</evidence>
<dbReference type="AlphaFoldDB" id="A0A2T0U9U3"/>
<dbReference type="Gene3D" id="2.40.50.140">
    <property type="entry name" value="Nucleic acid-binding proteins"/>
    <property type="match status" value="1"/>
</dbReference>
<dbReference type="GO" id="GO:0006310">
    <property type="term" value="P:DNA recombination"/>
    <property type="evidence" value="ECO:0007669"/>
    <property type="project" value="InterPro"/>
</dbReference>
<dbReference type="NCBIfam" id="NF006078">
    <property type="entry name" value="PRK08224.1"/>
    <property type="match status" value="1"/>
</dbReference>
<proteinExistence type="inferred from homology"/>
<evidence type="ECO:0000256" key="3">
    <source>
        <dbReference type="ARBA" id="ARBA00034003"/>
    </source>
</evidence>
<comment type="similarity">
    <text evidence="5">In the N-terminal section; belongs to the LigD polymerase family.</text>
</comment>
<evidence type="ECO:0000313" key="8">
    <source>
        <dbReference type="EMBL" id="PRY54679.1"/>
    </source>
</evidence>
<dbReference type="NCBIfam" id="TIGR02778">
    <property type="entry name" value="ligD_pol"/>
    <property type="match status" value="1"/>
</dbReference>
<evidence type="ECO:0000259" key="7">
    <source>
        <dbReference type="PROSITE" id="PS50160"/>
    </source>
</evidence>
<evidence type="ECO:0000256" key="6">
    <source>
        <dbReference type="SAM" id="MobiDB-lite"/>
    </source>
</evidence>
<dbReference type="Pfam" id="PF01068">
    <property type="entry name" value="DNA_ligase_A_M"/>
    <property type="match status" value="1"/>
</dbReference>
<dbReference type="InterPro" id="IPR012310">
    <property type="entry name" value="DNA_ligase_ATP-dep_cent"/>
</dbReference>
<dbReference type="GO" id="GO:0005524">
    <property type="term" value="F:ATP binding"/>
    <property type="evidence" value="ECO:0007669"/>
    <property type="project" value="InterPro"/>
</dbReference>
<dbReference type="CDD" id="cd07905">
    <property type="entry name" value="Adenylation_DNA_ligase_LigC"/>
    <property type="match status" value="1"/>
</dbReference>
<organism evidence="8 9">
    <name type="scientific">Knoellia remsis</name>
    <dbReference type="NCBI Taxonomy" id="407159"/>
    <lineage>
        <taxon>Bacteria</taxon>
        <taxon>Bacillati</taxon>
        <taxon>Actinomycetota</taxon>
        <taxon>Actinomycetes</taxon>
        <taxon>Micrococcales</taxon>
        <taxon>Intrasporangiaceae</taxon>
        <taxon>Knoellia</taxon>
    </lineage>
</organism>
<sequence length="727" mass="81322">MATLGAMASAMTMEIDGPDGPREVRISSPDRLMWPGDGITKGDLAAYMVAVGDPLVRAIGDRPVTLQRFPEGIEGEEFYQKNPPKGMPAWIRTVSCRYPSGRRHPQLVVDEVAAAVWAVQMNTVTFHPWPVRADDNDNPDELRIDLDPQPGRDFGDAVTAAFALRELLAELGLTGWAKTSGNRGVHVYARIRPTHEFLDVRHGVIGIARELERRLPDLVTSSWWKEERGERVFVDFNQACRDRTIASAYSPRPLPGAPVSMPVTWDELGSVAPSEFTVLTVPEIVADRGDAWEGMNDTVGDIGPAIALWDKDIERGLGELNFPPDYPKMPGEPPRVQPSKRRTDRTDEDYLKPKAERDADLREQWVMPVVPPIPPMLARPSKKLVEGEVSYEPKWDGFRSIIFRSGDLVEIGSRNEKPMTRYFPEVVEAVLANFPEKAVIDGEIVVVRPGAAPDGAPGEDRLDFDLLQQRIHPAASRVQKLSVETPASFVAFDLLALGDRDLMGEPFEVRRAELEKALAAAQAPIHLTPATRDPAVAQDWFQQFEGAGLDGIMIKPLDGTYEPDKRTMHKLKHERTADCVVAGYRTHKTGDDLIGSLLLGLYDAEGTLASVGVIGAFPMARRRELFEELQPLVAEWDDHPWAWARQEEGQRTPRKGEGSRWNNGKDLSFTPLRPERVVEVRYDHMEGVRFRHTAQFVRWRPDRDPLTCTYAQLEEPVSYDLADVLDA</sequence>
<dbReference type="GO" id="GO:0006281">
    <property type="term" value="P:DNA repair"/>
    <property type="evidence" value="ECO:0007669"/>
    <property type="project" value="InterPro"/>
</dbReference>
<dbReference type="PROSITE" id="PS50160">
    <property type="entry name" value="DNA_LIGASE_A3"/>
    <property type="match status" value="1"/>
</dbReference>
<dbReference type="EMBL" id="PVTI01000024">
    <property type="protein sequence ID" value="PRY54679.1"/>
    <property type="molecule type" value="Genomic_DNA"/>
</dbReference>
<keyword evidence="2 8" id="KW-0436">Ligase</keyword>
<comment type="caution">
    <text evidence="8">The sequence shown here is derived from an EMBL/GenBank/DDBJ whole genome shotgun (WGS) entry which is preliminary data.</text>
</comment>
<dbReference type="Pfam" id="PF21686">
    <property type="entry name" value="LigD_Prim-Pol"/>
    <property type="match status" value="1"/>
</dbReference>
<evidence type="ECO:0000256" key="5">
    <source>
        <dbReference type="ARBA" id="ARBA00049990"/>
    </source>
</evidence>